<evidence type="ECO:0000256" key="2">
    <source>
        <dbReference type="ARBA" id="ARBA00023125"/>
    </source>
</evidence>
<dbReference type="PANTHER" id="PTHR44688">
    <property type="entry name" value="DNA-BINDING TRANSCRIPTIONAL ACTIVATOR DEVR_DOSR"/>
    <property type="match status" value="1"/>
</dbReference>
<evidence type="ECO:0000259" key="5">
    <source>
        <dbReference type="PROSITE" id="PS50043"/>
    </source>
</evidence>
<dbReference type="InterPro" id="IPR036388">
    <property type="entry name" value="WH-like_DNA-bd_sf"/>
</dbReference>
<feature type="compositionally biased region" description="Basic residues" evidence="4">
    <location>
        <begin position="76"/>
        <end position="87"/>
    </location>
</feature>
<dbReference type="SMART" id="SM00421">
    <property type="entry name" value="HTH_LUXR"/>
    <property type="match status" value="1"/>
</dbReference>
<organism evidence="6 7">
    <name type="scientific">Aeoliella straminimaris</name>
    <dbReference type="NCBI Taxonomy" id="2954799"/>
    <lineage>
        <taxon>Bacteria</taxon>
        <taxon>Pseudomonadati</taxon>
        <taxon>Planctomycetota</taxon>
        <taxon>Planctomycetia</taxon>
        <taxon>Pirellulales</taxon>
        <taxon>Lacipirellulaceae</taxon>
        <taxon>Aeoliella</taxon>
    </lineage>
</organism>
<dbReference type="PANTHER" id="PTHR44688:SF16">
    <property type="entry name" value="DNA-BINDING TRANSCRIPTIONAL ACTIVATOR DEVR_DOSR"/>
    <property type="match status" value="1"/>
</dbReference>
<protein>
    <submittedName>
        <fullName evidence="6">LuxR C-terminal-related transcriptional regulator</fullName>
    </submittedName>
</protein>
<dbReference type="InterPro" id="IPR016032">
    <property type="entry name" value="Sig_transdc_resp-reg_C-effctor"/>
</dbReference>
<dbReference type="Pfam" id="PF00196">
    <property type="entry name" value="GerE"/>
    <property type="match status" value="1"/>
</dbReference>
<dbReference type="SUPFAM" id="SSF46894">
    <property type="entry name" value="C-terminal effector domain of the bipartite response regulators"/>
    <property type="match status" value="1"/>
</dbReference>
<feature type="region of interest" description="Disordered" evidence="4">
    <location>
        <begin position="66"/>
        <end position="87"/>
    </location>
</feature>
<dbReference type="GO" id="GO:0006355">
    <property type="term" value="P:regulation of DNA-templated transcription"/>
    <property type="evidence" value="ECO:0007669"/>
    <property type="project" value="InterPro"/>
</dbReference>
<name>A0A9X2JKN6_9BACT</name>
<dbReference type="PROSITE" id="PS50043">
    <property type="entry name" value="HTH_LUXR_2"/>
    <property type="match status" value="1"/>
</dbReference>
<keyword evidence="7" id="KW-1185">Reference proteome</keyword>
<dbReference type="InterPro" id="IPR000792">
    <property type="entry name" value="Tscrpt_reg_LuxR_C"/>
</dbReference>
<dbReference type="Gene3D" id="1.10.10.10">
    <property type="entry name" value="Winged helix-like DNA-binding domain superfamily/Winged helix DNA-binding domain"/>
    <property type="match status" value="1"/>
</dbReference>
<evidence type="ECO:0000256" key="4">
    <source>
        <dbReference type="SAM" id="MobiDB-lite"/>
    </source>
</evidence>
<evidence type="ECO:0000256" key="3">
    <source>
        <dbReference type="ARBA" id="ARBA00023163"/>
    </source>
</evidence>
<reference evidence="6" key="1">
    <citation type="submission" date="2022-06" db="EMBL/GenBank/DDBJ databases">
        <title>Aeoliella straminimaris, a novel planctomycete from sediments.</title>
        <authorList>
            <person name="Vitorino I.R."/>
            <person name="Lage O.M."/>
        </authorList>
    </citation>
    <scope>NUCLEOTIDE SEQUENCE</scope>
    <source>
        <strain evidence="6">ICT_H6.2</strain>
    </source>
</reference>
<sequence>MPHDLTPREIEVVRLISLGCSTSEAAKILGVAVPTADTHRTNAMNKLGVRKMALLTRMAIKHRITSMKDTLTPAEKRKRGRKKDGWN</sequence>
<dbReference type="Proteomes" id="UP001155241">
    <property type="component" value="Unassembled WGS sequence"/>
</dbReference>
<dbReference type="CDD" id="cd06170">
    <property type="entry name" value="LuxR_C_like"/>
    <property type="match status" value="1"/>
</dbReference>
<gene>
    <name evidence="6" type="ORF">NG895_23950</name>
</gene>
<keyword evidence="3" id="KW-0804">Transcription</keyword>
<feature type="domain" description="HTH luxR-type" evidence="5">
    <location>
        <begin position="1"/>
        <end position="63"/>
    </location>
</feature>
<dbReference type="RefSeq" id="WP_252855076.1">
    <property type="nucleotide sequence ID" value="NZ_JAMXLR010000081.1"/>
</dbReference>
<evidence type="ECO:0000313" key="7">
    <source>
        <dbReference type="Proteomes" id="UP001155241"/>
    </source>
</evidence>
<keyword evidence="1" id="KW-0805">Transcription regulation</keyword>
<dbReference type="PRINTS" id="PR00038">
    <property type="entry name" value="HTHLUXR"/>
</dbReference>
<accession>A0A9X2JKN6</accession>
<proteinExistence type="predicted"/>
<keyword evidence="2" id="KW-0238">DNA-binding</keyword>
<dbReference type="EMBL" id="JAMXLR010000081">
    <property type="protein sequence ID" value="MCO6046964.1"/>
    <property type="molecule type" value="Genomic_DNA"/>
</dbReference>
<dbReference type="GO" id="GO:0003677">
    <property type="term" value="F:DNA binding"/>
    <property type="evidence" value="ECO:0007669"/>
    <property type="project" value="UniProtKB-KW"/>
</dbReference>
<evidence type="ECO:0000313" key="6">
    <source>
        <dbReference type="EMBL" id="MCO6046964.1"/>
    </source>
</evidence>
<evidence type="ECO:0000256" key="1">
    <source>
        <dbReference type="ARBA" id="ARBA00023015"/>
    </source>
</evidence>
<comment type="caution">
    <text evidence="6">The sequence shown here is derived from an EMBL/GenBank/DDBJ whole genome shotgun (WGS) entry which is preliminary data.</text>
</comment>
<dbReference type="AlphaFoldDB" id="A0A9X2JKN6"/>